<sequence>MAHFVPERPMYEQGLILLPLLATLGWGVGPGGEVSPWGLHWIVDLGTIP</sequence>
<keyword evidence="5" id="KW-1133">Transmembrane helix</keyword>
<keyword evidence="10" id="KW-1185">Reference proteome</keyword>
<dbReference type="InterPro" id="IPR036001">
    <property type="entry name" value="PS_II_antenna-like_sf"/>
</dbReference>
<dbReference type="AlphaFoldDB" id="A0A0K9NZV0"/>
<keyword evidence="3" id="KW-0602">Photosynthesis</keyword>
<evidence type="ECO:0000256" key="4">
    <source>
        <dbReference type="ARBA" id="ARBA00022692"/>
    </source>
</evidence>
<name>A0A0K9NZV0_ZOSMR</name>
<dbReference type="EMBL" id="LFYR01001488">
    <property type="protein sequence ID" value="KMZ61485.1"/>
    <property type="molecule type" value="Genomic_DNA"/>
</dbReference>
<gene>
    <name evidence="9" type="ORF">ZOSMA_52G01350</name>
</gene>
<evidence type="ECO:0000256" key="3">
    <source>
        <dbReference type="ARBA" id="ARBA00022531"/>
    </source>
</evidence>
<organism evidence="9 10">
    <name type="scientific">Zostera marina</name>
    <name type="common">Eelgrass</name>
    <dbReference type="NCBI Taxonomy" id="29655"/>
    <lineage>
        <taxon>Eukaryota</taxon>
        <taxon>Viridiplantae</taxon>
        <taxon>Streptophyta</taxon>
        <taxon>Embryophyta</taxon>
        <taxon>Tracheophyta</taxon>
        <taxon>Spermatophyta</taxon>
        <taxon>Magnoliopsida</taxon>
        <taxon>Liliopsida</taxon>
        <taxon>Zosteraceae</taxon>
        <taxon>Zostera</taxon>
    </lineage>
</organism>
<evidence type="ECO:0000256" key="8">
    <source>
        <dbReference type="ARBA" id="ARBA00023276"/>
    </source>
</evidence>
<dbReference type="GO" id="GO:0009767">
    <property type="term" value="P:photosynthetic electron transport chain"/>
    <property type="evidence" value="ECO:0007669"/>
    <property type="project" value="InterPro"/>
</dbReference>
<keyword evidence="6" id="KW-0157">Chromophore</keyword>
<dbReference type="GO" id="GO:0009523">
    <property type="term" value="C:photosystem II"/>
    <property type="evidence" value="ECO:0007669"/>
    <property type="project" value="UniProtKB-KW"/>
</dbReference>
<dbReference type="Proteomes" id="UP000036987">
    <property type="component" value="Unassembled WGS sequence"/>
</dbReference>
<proteinExistence type="predicted"/>
<evidence type="ECO:0000256" key="5">
    <source>
        <dbReference type="ARBA" id="ARBA00022989"/>
    </source>
</evidence>
<keyword evidence="8" id="KW-0604">Photosystem II</keyword>
<dbReference type="GO" id="GO:0016168">
    <property type="term" value="F:chlorophyll binding"/>
    <property type="evidence" value="ECO:0007669"/>
    <property type="project" value="UniProtKB-KW"/>
</dbReference>
<keyword evidence="4" id="KW-0812">Transmembrane</keyword>
<keyword evidence="2" id="KW-0148">Chlorophyll</keyword>
<dbReference type="InterPro" id="IPR000932">
    <property type="entry name" value="PS_antenna-like"/>
</dbReference>
<accession>A0A0K9NZV0</accession>
<evidence type="ECO:0000313" key="9">
    <source>
        <dbReference type="EMBL" id="KMZ61485.1"/>
    </source>
</evidence>
<dbReference type="Pfam" id="PF00421">
    <property type="entry name" value="PSII"/>
    <property type="match status" value="1"/>
</dbReference>
<evidence type="ECO:0000256" key="7">
    <source>
        <dbReference type="ARBA" id="ARBA00023136"/>
    </source>
</evidence>
<evidence type="ECO:0000256" key="2">
    <source>
        <dbReference type="ARBA" id="ARBA00022494"/>
    </source>
</evidence>
<evidence type="ECO:0000313" key="10">
    <source>
        <dbReference type="Proteomes" id="UP000036987"/>
    </source>
</evidence>
<keyword evidence="7" id="KW-0472">Membrane</keyword>
<evidence type="ECO:0000256" key="6">
    <source>
        <dbReference type="ARBA" id="ARBA00022991"/>
    </source>
</evidence>
<dbReference type="SUPFAM" id="SSF161077">
    <property type="entry name" value="Photosystem II antenna protein-like"/>
    <property type="match status" value="1"/>
</dbReference>
<reference evidence="10" key="1">
    <citation type="journal article" date="2016" name="Nature">
        <title>The genome of the seagrass Zostera marina reveals angiosperm adaptation to the sea.</title>
        <authorList>
            <person name="Olsen J.L."/>
            <person name="Rouze P."/>
            <person name="Verhelst B."/>
            <person name="Lin Y.-C."/>
            <person name="Bayer T."/>
            <person name="Collen J."/>
            <person name="Dattolo E."/>
            <person name="De Paoli E."/>
            <person name="Dittami S."/>
            <person name="Maumus F."/>
            <person name="Michel G."/>
            <person name="Kersting A."/>
            <person name="Lauritano C."/>
            <person name="Lohaus R."/>
            <person name="Toepel M."/>
            <person name="Tonon T."/>
            <person name="Vanneste K."/>
            <person name="Amirebrahimi M."/>
            <person name="Brakel J."/>
            <person name="Bostroem C."/>
            <person name="Chovatia M."/>
            <person name="Grimwood J."/>
            <person name="Jenkins J.W."/>
            <person name="Jueterbock A."/>
            <person name="Mraz A."/>
            <person name="Stam W.T."/>
            <person name="Tice H."/>
            <person name="Bornberg-Bauer E."/>
            <person name="Green P.J."/>
            <person name="Pearson G.A."/>
            <person name="Procaccini G."/>
            <person name="Duarte C.M."/>
            <person name="Schmutz J."/>
            <person name="Reusch T.B.H."/>
            <person name="Van de Peer Y."/>
        </authorList>
    </citation>
    <scope>NUCLEOTIDE SEQUENCE [LARGE SCALE GENOMIC DNA]</scope>
    <source>
        <strain evidence="10">cv. Finnish</strain>
    </source>
</reference>
<dbReference type="STRING" id="29655.A0A0K9NZV0"/>
<comment type="subcellular location">
    <subcellularLocation>
        <location evidence="1">Membrane</location>
        <topology evidence="1">Multi-pass membrane protein</topology>
    </subcellularLocation>
</comment>
<evidence type="ECO:0000256" key="1">
    <source>
        <dbReference type="ARBA" id="ARBA00004141"/>
    </source>
</evidence>
<comment type="caution">
    <text evidence="9">The sequence shown here is derived from an EMBL/GenBank/DDBJ whole genome shotgun (WGS) entry which is preliminary data.</text>
</comment>
<protein>
    <submittedName>
        <fullName evidence="9">Uncharacterized protein</fullName>
    </submittedName>
</protein>